<accession>A0A1K1N6E7</accession>
<dbReference type="Proteomes" id="UP000183461">
    <property type="component" value="Unassembled WGS sequence"/>
</dbReference>
<keyword evidence="1" id="KW-0812">Transmembrane</keyword>
<feature type="transmembrane region" description="Helical" evidence="1">
    <location>
        <begin position="9"/>
        <end position="28"/>
    </location>
</feature>
<keyword evidence="1" id="KW-0472">Membrane</keyword>
<dbReference type="RefSeq" id="WP_072300036.1">
    <property type="nucleotide sequence ID" value="NZ_FPIP01000003.1"/>
</dbReference>
<evidence type="ECO:0000313" key="2">
    <source>
        <dbReference type="EMBL" id="SFW30931.1"/>
    </source>
</evidence>
<name>A0A1K1N6E7_RUMFL</name>
<gene>
    <name evidence="2" type="ORF">SAMN02910280_1766</name>
</gene>
<organism evidence="2 3">
    <name type="scientific">Ruminococcus flavefaciens</name>
    <dbReference type="NCBI Taxonomy" id="1265"/>
    <lineage>
        <taxon>Bacteria</taxon>
        <taxon>Bacillati</taxon>
        <taxon>Bacillota</taxon>
        <taxon>Clostridia</taxon>
        <taxon>Eubacteriales</taxon>
        <taxon>Oscillospiraceae</taxon>
        <taxon>Ruminococcus</taxon>
    </lineage>
</organism>
<sequence length="264" mass="29576">MKFNYRDKIIAGVLLAIVILLVGFFVPVKNMSKQNKADKKILAEKEQIKSDYEAKIAKIPSIQESIRNLYAEASDATKIFVPLEDVQSQVKVDNYMQKYADECKIKIKNLELGSTTVSPLSYYYTSQKDAFSKLRSQADVNGTLQEAYDASVAESTALSQRSKENVIKTQYAMKITGTKENIWKYLEAMKNFDKAVVVNSVTLNDYTFGKDAAKKAGVEMPESKDGEEVSVQAGDKVIKNISDAQIVLSLYSVIEMEEPDVEMK</sequence>
<keyword evidence="1" id="KW-1133">Transmembrane helix</keyword>
<evidence type="ECO:0000256" key="1">
    <source>
        <dbReference type="SAM" id="Phobius"/>
    </source>
</evidence>
<dbReference type="EMBL" id="FPIP01000003">
    <property type="protein sequence ID" value="SFW30931.1"/>
    <property type="molecule type" value="Genomic_DNA"/>
</dbReference>
<evidence type="ECO:0000313" key="3">
    <source>
        <dbReference type="Proteomes" id="UP000183461"/>
    </source>
</evidence>
<dbReference type="AlphaFoldDB" id="A0A1K1N6E7"/>
<proteinExistence type="predicted"/>
<protein>
    <submittedName>
        <fullName evidence="2">Uncharacterized protein</fullName>
    </submittedName>
</protein>
<reference evidence="2 3" key="1">
    <citation type="submission" date="2016-11" db="EMBL/GenBank/DDBJ databases">
        <authorList>
            <person name="Jaros S."/>
            <person name="Januszkiewicz K."/>
            <person name="Wedrychowicz H."/>
        </authorList>
    </citation>
    <scope>NUCLEOTIDE SEQUENCE [LARGE SCALE GENOMIC DNA]</scope>
    <source>
        <strain evidence="2 3">YL228</strain>
    </source>
</reference>